<dbReference type="EMBL" id="CP034345">
    <property type="protein sequence ID" value="QGX96476.1"/>
    <property type="molecule type" value="Genomic_DNA"/>
</dbReference>
<evidence type="ECO:0000259" key="2">
    <source>
        <dbReference type="Pfam" id="PF13579"/>
    </source>
</evidence>
<gene>
    <name evidence="3" type="ORF">EI982_17670</name>
</gene>
<dbReference type="KEGG" id="hra:EI982_17670"/>
<keyword evidence="3" id="KW-0808">Transferase</keyword>
<reference evidence="3 4" key="1">
    <citation type="submission" date="2018-12" db="EMBL/GenBank/DDBJ databases">
        <title>Complete genome sequence of Haloplanus rallus MBLA0036.</title>
        <authorList>
            <person name="Nam Y.-d."/>
            <person name="Kang J."/>
            <person name="Chung W.-H."/>
            <person name="Park Y.S."/>
        </authorList>
    </citation>
    <scope>NUCLEOTIDE SEQUENCE [LARGE SCALE GENOMIC DNA]</scope>
    <source>
        <strain evidence="3 4">MBLA0036</strain>
    </source>
</reference>
<dbReference type="InterPro" id="IPR050194">
    <property type="entry name" value="Glycosyltransferase_grp1"/>
</dbReference>
<feature type="domain" description="Glycosyltransferase subfamily 4-like N-terminal" evidence="2">
    <location>
        <begin position="59"/>
        <end position="180"/>
    </location>
</feature>
<dbReference type="PANTHER" id="PTHR45947">
    <property type="entry name" value="SULFOQUINOVOSYL TRANSFERASE SQD2"/>
    <property type="match status" value="1"/>
</dbReference>
<dbReference type="Gene3D" id="3.40.50.2000">
    <property type="entry name" value="Glycogen Phosphorylase B"/>
    <property type="match status" value="2"/>
</dbReference>
<feature type="domain" description="Glycosyl transferase family 1" evidence="1">
    <location>
        <begin position="189"/>
        <end position="366"/>
    </location>
</feature>
<keyword evidence="4" id="KW-1185">Reference proteome</keyword>
<organism evidence="3 4">
    <name type="scientific">Haloplanus rallus</name>
    <dbReference type="NCBI Taxonomy" id="1816183"/>
    <lineage>
        <taxon>Archaea</taxon>
        <taxon>Methanobacteriati</taxon>
        <taxon>Methanobacteriota</taxon>
        <taxon>Stenosarchaea group</taxon>
        <taxon>Halobacteria</taxon>
        <taxon>Halobacteriales</taxon>
        <taxon>Haloferacaceae</taxon>
        <taxon>Haloplanus</taxon>
    </lineage>
</organism>
<dbReference type="OrthoDB" id="307659at2157"/>
<dbReference type="AlphaFoldDB" id="A0A6B9F7M8"/>
<dbReference type="Pfam" id="PF13579">
    <property type="entry name" value="Glyco_trans_4_4"/>
    <property type="match status" value="1"/>
</dbReference>
<dbReference type="RefSeq" id="WP_157690939.1">
    <property type="nucleotide sequence ID" value="NZ_CP034345.1"/>
</dbReference>
<protein>
    <submittedName>
        <fullName evidence="3">Glycosyltransferase</fullName>
    </submittedName>
</protein>
<dbReference type="GeneID" id="43371413"/>
<evidence type="ECO:0000313" key="4">
    <source>
        <dbReference type="Proteomes" id="UP000428325"/>
    </source>
</evidence>
<dbReference type="InterPro" id="IPR028098">
    <property type="entry name" value="Glyco_trans_4-like_N"/>
</dbReference>
<dbReference type="GO" id="GO:0016757">
    <property type="term" value="F:glycosyltransferase activity"/>
    <property type="evidence" value="ECO:0007669"/>
    <property type="project" value="InterPro"/>
</dbReference>
<dbReference type="Proteomes" id="UP000428325">
    <property type="component" value="Chromosome"/>
</dbReference>
<evidence type="ECO:0000313" key="3">
    <source>
        <dbReference type="EMBL" id="QGX96476.1"/>
    </source>
</evidence>
<proteinExistence type="predicted"/>
<name>A0A6B9F7M8_9EURY</name>
<sequence>MTGSAPPTVGHFRTRYLPLTETFIYQYLTNYSRYDPFMCSLTEENVDKFPFQPRETLSTQPVWQPKRWWYEAVHRTKLDAPFYGEIIDRRDPELIHAHFGPTGAALSKYRTPDRPLVTTFYGYDTSEVVTRGGTAKQRLKRQYYLRLYRRLFDAGDLFLVEGPAMKEKLVRLGCPEGKVALQRIAIDTDRIEPSYPSGEPPLTVLMVGRFVEKKGMPDGIRAFASTFRDTDTELRIIGDEGVKGYSETDLRTIAENRDVLDQVTFTGFLDYEAYLDEVHSCDLLLAPSKVGSRGDSEGGAPTVLLEAQAAGKPVVSTSHADIPYVVADEETGLLSRPGDVKGLADALTRFRDDPDLFGEFGRRGRSRMERRHDIDRLAPALEAKYDRIRG</sequence>
<dbReference type="PANTHER" id="PTHR45947:SF3">
    <property type="entry name" value="SULFOQUINOVOSYL TRANSFERASE SQD2"/>
    <property type="match status" value="1"/>
</dbReference>
<accession>A0A6B9F7M8</accession>
<evidence type="ECO:0000259" key="1">
    <source>
        <dbReference type="Pfam" id="PF00534"/>
    </source>
</evidence>
<dbReference type="Pfam" id="PF00534">
    <property type="entry name" value="Glycos_transf_1"/>
    <property type="match status" value="1"/>
</dbReference>
<dbReference type="SUPFAM" id="SSF53756">
    <property type="entry name" value="UDP-Glycosyltransferase/glycogen phosphorylase"/>
    <property type="match status" value="1"/>
</dbReference>
<dbReference type="InterPro" id="IPR001296">
    <property type="entry name" value="Glyco_trans_1"/>
</dbReference>